<proteinExistence type="inferred from homology"/>
<keyword evidence="1" id="KW-0732">Signal</keyword>
<evidence type="ECO:0000259" key="4">
    <source>
        <dbReference type="Pfam" id="PF26580"/>
    </source>
</evidence>
<evidence type="ECO:0000256" key="3">
    <source>
        <dbReference type="SAM" id="MobiDB-lite"/>
    </source>
</evidence>
<name>A0A652YMN8_NOCGL</name>
<sequence>MWWRNRSVHRKGFTMRKSVIGRALIVGAFIVTTFATGCSSSDDSSSETTSSTKATSSSAPAAATTSAVASAAATKEITDAYITFFNGTTAPAARAALLENGDVFLPTLEAMAADPQSMATTATVEGVTAAGADNASVKWTLVMGGTPVLPDQSGEAVQEAGTWKVSATTYCTLMAIQGSGATVPGC</sequence>
<comment type="caution">
    <text evidence="5">The sequence shown here is derived from an EMBL/GenBank/DDBJ whole genome shotgun (WGS) entry which is preliminary data.</text>
</comment>
<reference evidence="5" key="1">
    <citation type="submission" date="2019-07" db="EMBL/GenBank/DDBJ databases">
        <title>Genomic Encyclopedia of Type Strains, Phase IV (KMG-IV): sequencing the most valuable type-strain genomes for metagenomic binning, comparative biology and taxonomic classification.</title>
        <authorList>
            <person name="Goeker M."/>
        </authorList>
    </citation>
    <scope>NUCLEOTIDE SEQUENCE</scope>
    <source>
        <strain evidence="5">DSM 44596</strain>
    </source>
</reference>
<dbReference type="InterPro" id="IPR058644">
    <property type="entry name" value="Mtb12-like_C"/>
</dbReference>
<dbReference type="EMBL" id="VNIQ01000006">
    <property type="protein sequence ID" value="TYQ02561.1"/>
    <property type="molecule type" value="Genomic_DNA"/>
</dbReference>
<evidence type="ECO:0000313" key="5">
    <source>
        <dbReference type="EMBL" id="TYQ02561.1"/>
    </source>
</evidence>
<accession>A0A652YMN8</accession>
<dbReference type="Pfam" id="PF26580">
    <property type="entry name" value="Mtb12_C"/>
    <property type="match status" value="1"/>
</dbReference>
<evidence type="ECO:0000256" key="2">
    <source>
        <dbReference type="ARBA" id="ARBA00093774"/>
    </source>
</evidence>
<comment type="similarity">
    <text evidence="2">Belongs to the MTB12 family.</text>
</comment>
<organism evidence="5">
    <name type="scientific">Nocardia globerula</name>
    <dbReference type="NCBI Taxonomy" id="1818"/>
    <lineage>
        <taxon>Bacteria</taxon>
        <taxon>Bacillati</taxon>
        <taxon>Actinomycetota</taxon>
        <taxon>Actinomycetes</taxon>
        <taxon>Mycobacteriales</taxon>
        <taxon>Nocardiaceae</taxon>
        <taxon>Nocardia</taxon>
    </lineage>
</organism>
<dbReference type="AlphaFoldDB" id="A0A652YMN8"/>
<protein>
    <recommendedName>
        <fullName evidence="4">Low molecular weight antigen MTB12-like C-terminal domain-containing protein</fullName>
    </recommendedName>
</protein>
<evidence type="ECO:0000256" key="1">
    <source>
        <dbReference type="ARBA" id="ARBA00022729"/>
    </source>
</evidence>
<feature type="region of interest" description="Disordered" evidence="3">
    <location>
        <begin position="37"/>
        <end position="60"/>
    </location>
</feature>
<feature type="domain" description="Low molecular weight antigen MTB12-like C-terminal" evidence="4">
    <location>
        <begin position="71"/>
        <end position="179"/>
    </location>
</feature>
<gene>
    <name evidence="5" type="ORF">FNL38_106381</name>
</gene>